<evidence type="ECO:0000256" key="1">
    <source>
        <dbReference type="SAM" id="Coils"/>
    </source>
</evidence>
<feature type="chain" id="PRO_5002973587" description="Glycine zipper domain-containing protein" evidence="2">
    <location>
        <begin position="22"/>
        <end position="226"/>
    </location>
</feature>
<evidence type="ECO:0000256" key="2">
    <source>
        <dbReference type="SAM" id="SignalP"/>
    </source>
</evidence>
<proteinExistence type="predicted"/>
<accession>C6X7V0</accession>
<evidence type="ECO:0000313" key="4">
    <source>
        <dbReference type="Proteomes" id="UP000002743"/>
    </source>
</evidence>
<dbReference type="STRING" id="582744.Msip34_2035"/>
<organism evidence="3 4">
    <name type="scientific">Methylovorus glucosotrophus (strain SIP3-4)</name>
    <dbReference type="NCBI Taxonomy" id="582744"/>
    <lineage>
        <taxon>Bacteria</taxon>
        <taxon>Pseudomonadati</taxon>
        <taxon>Pseudomonadota</taxon>
        <taxon>Betaproteobacteria</taxon>
        <taxon>Nitrosomonadales</taxon>
        <taxon>Methylophilaceae</taxon>
        <taxon>Methylovorus</taxon>
    </lineage>
</organism>
<feature type="coiled-coil region" evidence="1">
    <location>
        <begin position="83"/>
        <end position="138"/>
    </location>
</feature>
<dbReference type="HOGENOM" id="CLU_1223552_0_0_4"/>
<gene>
    <name evidence="3" type="ordered locus">Msip34_2035</name>
</gene>
<keyword evidence="4" id="KW-1185">Reference proteome</keyword>
<dbReference type="RefSeq" id="WP_015830624.1">
    <property type="nucleotide sequence ID" value="NC_012969.1"/>
</dbReference>
<reference evidence="3 4" key="2">
    <citation type="journal article" date="2011" name="J. Bacteriol.">
        <title>Genomes of three methylotrophs from a single niche uncover genetic and metabolic divergence of Methylophilaceae.</title>
        <authorList>
            <person name="Lapidus A."/>
            <person name="Clum A."/>
            <person name="Labutti K."/>
            <person name="Kaluzhnaya M.G."/>
            <person name="Lim S."/>
            <person name="Beck D.A."/>
            <person name="Glavina Del Rio T."/>
            <person name="Nolan M."/>
            <person name="Mavromatis K."/>
            <person name="Huntemann M."/>
            <person name="Lucas S."/>
            <person name="Lidstrom M.E."/>
            <person name="Ivanova N."/>
            <person name="Chistoserdova L."/>
        </authorList>
    </citation>
    <scope>NUCLEOTIDE SEQUENCE [LARGE SCALE GENOMIC DNA]</scope>
    <source>
        <strain evidence="3 4">SIP3-4</strain>
    </source>
</reference>
<keyword evidence="1" id="KW-0175">Coiled coil</keyword>
<keyword evidence="2" id="KW-0732">Signal</keyword>
<protein>
    <recommendedName>
        <fullName evidence="5">Glycine zipper domain-containing protein</fullName>
    </recommendedName>
</protein>
<dbReference type="EMBL" id="CP001674">
    <property type="protein sequence ID" value="ACT51277.1"/>
    <property type="molecule type" value="Genomic_DNA"/>
</dbReference>
<evidence type="ECO:0008006" key="5">
    <source>
        <dbReference type="Google" id="ProtNLM"/>
    </source>
</evidence>
<dbReference type="Proteomes" id="UP000002743">
    <property type="component" value="Chromosome"/>
</dbReference>
<dbReference type="KEGG" id="mei:Msip34_2035"/>
<dbReference type="OrthoDB" id="9960676at2"/>
<sequence length="226" mass="23793" precursor="true">MNKIKTSIIAISVALMFTGCASIQSASQTVGNKIGIKDTTTASATGGAIIGCIGGGFIGYATGAGVAQGCAVGGVALGAVAGITAYQKQLDEAKKVQEELAKENSDLKMVIVERDLKLEAKDKEVQAANAKVEESKKVLDKTVISMPKKKVSKTVAKSNFQKAFDATARVANQTPEPNKSTIKVYASKAEIEEYKAQVAKTNTIDVKKVNVEYIVSSTKKIECVRA</sequence>
<feature type="signal peptide" evidence="2">
    <location>
        <begin position="1"/>
        <end position="21"/>
    </location>
</feature>
<dbReference type="eggNOG" id="ENOG502ZGBF">
    <property type="taxonomic scope" value="Bacteria"/>
</dbReference>
<dbReference type="AlphaFoldDB" id="C6X7V0"/>
<evidence type="ECO:0000313" key="3">
    <source>
        <dbReference type="EMBL" id="ACT51277.1"/>
    </source>
</evidence>
<name>C6X7V0_METGS</name>
<reference evidence="4" key="1">
    <citation type="submission" date="2009-07" db="EMBL/GenBank/DDBJ databases">
        <title>Complete sequence of chromosome of Methylovorus sp. SIP3-4.</title>
        <authorList>
            <person name="Lucas S."/>
            <person name="Copeland A."/>
            <person name="Lapidus A."/>
            <person name="Glavina del Rio T."/>
            <person name="Tice H."/>
            <person name="Bruce D."/>
            <person name="Goodwin L."/>
            <person name="Pitluck S."/>
            <person name="Clum A."/>
            <person name="Larimer F."/>
            <person name="Land M."/>
            <person name="Hauser L."/>
            <person name="Kyrpides N."/>
            <person name="Mikhailova N."/>
            <person name="Kayluzhnaya M."/>
            <person name="Chistoserdova L."/>
        </authorList>
    </citation>
    <scope>NUCLEOTIDE SEQUENCE [LARGE SCALE GENOMIC DNA]</scope>
    <source>
        <strain evidence="4">SIP3-4</strain>
    </source>
</reference>
<dbReference type="PROSITE" id="PS51257">
    <property type="entry name" value="PROKAR_LIPOPROTEIN"/>
    <property type="match status" value="1"/>
</dbReference>